<feature type="region of interest" description="Disordered" evidence="1">
    <location>
        <begin position="1"/>
        <end position="49"/>
    </location>
</feature>
<organism evidence="2 3">
    <name type="scientific">Brassica cretica</name>
    <name type="common">Mustard</name>
    <dbReference type="NCBI Taxonomy" id="69181"/>
    <lineage>
        <taxon>Eukaryota</taxon>
        <taxon>Viridiplantae</taxon>
        <taxon>Streptophyta</taxon>
        <taxon>Embryophyta</taxon>
        <taxon>Tracheophyta</taxon>
        <taxon>Spermatophyta</taxon>
        <taxon>Magnoliopsida</taxon>
        <taxon>eudicotyledons</taxon>
        <taxon>Gunneridae</taxon>
        <taxon>Pentapetalae</taxon>
        <taxon>rosids</taxon>
        <taxon>malvids</taxon>
        <taxon>Brassicales</taxon>
        <taxon>Brassicaceae</taxon>
        <taxon>Brassiceae</taxon>
        <taxon>Brassica</taxon>
    </lineage>
</organism>
<sequence length="49" mass="5650">MILEDPHSPVDPHARSRDLRMDSLRLGPSRPLHRRPHLIPHPAHPPGRQ</sequence>
<reference evidence="2" key="1">
    <citation type="submission" date="2019-12" db="EMBL/GenBank/DDBJ databases">
        <title>Genome sequencing and annotation of Brassica cretica.</title>
        <authorList>
            <person name="Studholme D.J."/>
            <person name="Sarris P."/>
        </authorList>
    </citation>
    <scope>NUCLEOTIDE SEQUENCE</scope>
    <source>
        <strain evidence="2">PFS-109/04</strain>
        <tissue evidence="2">Leaf</tissue>
    </source>
</reference>
<comment type="caution">
    <text evidence="2">The sequence shown here is derived from an EMBL/GenBank/DDBJ whole genome shotgun (WGS) entry which is preliminary data.</text>
</comment>
<evidence type="ECO:0000313" key="2">
    <source>
        <dbReference type="EMBL" id="KAF3506579.1"/>
    </source>
</evidence>
<gene>
    <name evidence="2" type="ORF">F2Q69_00006099</name>
</gene>
<evidence type="ECO:0000313" key="3">
    <source>
        <dbReference type="Proteomes" id="UP000712600"/>
    </source>
</evidence>
<dbReference type="AlphaFoldDB" id="A0A8S9NSV2"/>
<name>A0A8S9NSV2_BRACR</name>
<evidence type="ECO:0000256" key="1">
    <source>
        <dbReference type="SAM" id="MobiDB-lite"/>
    </source>
</evidence>
<accession>A0A8S9NSV2</accession>
<proteinExistence type="predicted"/>
<dbReference type="Proteomes" id="UP000712600">
    <property type="component" value="Unassembled WGS sequence"/>
</dbReference>
<protein>
    <submittedName>
        <fullName evidence="2">Uncharacterized protein</fullName>
    </submittedName>
</protein>
<feature type="compositionally biased region" description="Basic and acidic residues" evidence="1">
    <location>
        <begin position="1"/>
        <end position="23"/>
    </location>
</feature>
<dbReference type="EMBL" id="QGKX02001521">
    <property type="protein sequence ID" value="KAF3506579.1"/>
    <property type="molecule type" value="Genomic_DNA"/>
</dbReference>